<evidence type="ECO:0000313" key="2">
    <source>
        <dbReference type="EMBL" id="GBG17945.1"/>
    </source>
</evidence>
<proteinExistence type="predicted"/>
<dbReference type="RefSeq" id="WP_109008051.1">
    <property type="nucleotide sequence ID" value="NZ_BDUD01000001.1"/>
</dbReference>
<dbReference type="InterPro" id="IPR025375">
    <property type="entry name" value="DUF4365"/>
</dbReference>
<dbReference type="OrthoDB" id="485314at2"/>
<protein>
    <recommendedName>
        <fullName evidence="1">DUF4365 domain-containing protein</fullName>
    </recommendedName>
</protein>
<reference evidence="2 3" key="1">
    <citation type="submission" date="2017-06" db="EMBL/GenBank/DDBJ databases">
        <title>Genome sequencing of cyanobaciteial culture collection at National Institute for Environmental Studies (NIES).</title>
        <authorList>
            <person name="Hirose Y."/>
            <person name="Shimura Y."/>
            <person name="Fujisawa T."/>
            <person name="Nakamura Y."/>
            <person name="Kawachi M."/>
        </authorList>
    </citation>
    <scope>NUCLEOTIDE SEQUENCE [LARGE SCALE GENOMIC DNA]</scope>
    <source>
        <strain evidence="2 3">NIES-4072</strain>
    </source>
</reference>
<evidence type="ECO:0000313" key="3">
    <source>
        <dbReference type="Proteomes" id="UP000245124"/>
    </source>
</evidence>
<accession>A0A2R5FI90</accession>
<gene>
    <name evidence="2" type="ORF">NIES4072_16070</name>
</gene>
<keyword evidence="3" id="KW-1185">Reference proteome</keyword>
<dbReference type="EMBL" id="BDUD01000001">
    <property type="protein sequence ID" value="GBG17945.1"/>
    <property type="molecule type" value="Genomic_DNA"/>
</dbReference>
<dbReference type="AlphaFoldDB" id="A0A2R5FI90"/>
<organism evidence="2 3">
    <name type="scientific">Nostoc commune NIES-4072</name>
    <dbReference type="NCBI Taxonomy" id="2005467"/>
    <lineage>
        <taxon>Bacteria</taxon>
        <taxon>Bacillati</taxon>
        <taxon>Cyanobacteriota</taxon>
        <taxon>Cyanophyceae</taxon>
        <taxon>Nostocales</taxon>
        <taxon>Nostocaceae</taxon>
        <taxon>Nostoc</taxon>
    </lineage>
</organism>
<feature type="domain" description="DUF4365" evidence="1">
    <location>
        <begin position="15"/>
        <end position="142"/>
    </location>
</feature>
<dbReference type="Pfam" id="PF14280">
    <property type="entry name" value="DUF4365"/>
    <property type="match status" value="1"/>
</dbReference>
<sequence length="160" mass="18942">MKTTAPWYIERRAESLAIVYLTRRDDLIISQPTPNQGLDFLITITKDGVYTGRLFGIEVKATDSTSNLKKHNDILKLDKNRLSRLEKFKDLPFPVCLFFFILENDQGYYKWILEPKIDEKKQFKLHFNEDDELKNLDDKEIANIISSINSWYDHRNRITI</sequence>
<evidence type="ECO:0000259" key="1">
    <source>
        <dbReference type="Pfam" id="PF14280"/>
    </source>
</evidence>
<comment type="caution">
    <text evidence="2">The sequence shown here is derived from an EMBL/GenBank/DDBJ whole genome shotgun (WGS) entry which is preliminary data.</text>
</comment>
<name>A0A2R5FI90_NOSCO</name>
<dbReference type="Proteomes" id="UP000245124">
    <property type="component" value="Unassembled WGS sequence"/>
</dbReference>